<dbReference type="InterPro" id="IPR034686">
    <property type="entry name" value="Terpene_cyclase-like_2"/>
</dbReference>
<evidence type="ECO:0000313" key="7">
    <source>
        <dbReference type="EMBL" id="KZP16739.1"/>
    </source>
</evidence>
<comment type="similarity">
    <text evidence="2 6">Belongs to the terpene synthase family.</text>
</comment>
<dbReference type="SUPFAM" id="SSF48576">
    <property type="entry name" value="Terpenoid synthases"/>
    <property type="match status" value="1"/>
</dbReference>
<evidence type="ECO:0000256" key="6">
    <source>
        <dbReference type="RuleBase" id="RU366034"/>
    </source>
</evidence>
<organism evidence="7">
    <name type="scientific">Athelia psychrophila</name>
    <dbReference type="NCBI Taxonomy" id="1759441"/>
    <lineage>
        <taxon>Eukaryota</taxon>
        <taxon>Fungi</taxon>
        <taxon>Dikarya</taxon>
        <taxon>Basidiomycota</taxon>
        <taxon>Agaricomycotina</taxon>
        <taxon>Agaricomycetes</taxon>
        <taxon>Agaricomycetidae</taxon>
        <taxon>Atheliales</taxon>
        <taxon>Atheliaceae</taxon>
        <taxon>Athelia</taxon>
    </lineage>
</organism>
<accession>A0A166FF50</accession>
<keyword evidence="3 6" id="KW-0479">Metal-binding</keyword>
<protein>
    <recommendedName>
        <fullName evidence="6">Terpene synthase</fullName>
        <ecNumber evidence="6">4.2.3.-</ecNumber>
    </recommendedName>
</protein>
<dbReference type="PANTHER" id="PTHR35201">
    <property type="entry name" value="TERPENE SYNTHASE"/>
    <property type="match status" value="1"/>
</dbReference>
<dbReference type="EC" id="4.2.3.-" evidence="6"/>
<evidence type="ECO:0000256" key="4">
    <source>
        <dbReference type="ARBA" id="ARBA00022842"/>
    </source>
</evidence>
<evidence type="ECO:0000256" key="5">
    <source>
        <dbReference type="ARBA" id="ARBA00023239"/>
    </source>
</evidence>
<dbReference type="InterPro" id="IPR008949">
    <property type="entry name" value="Isoprenoid_synthase_dom_sf"/>
</dbReference>
<evidence type="ECO:0000256" key="1">
    <source>
        <dbReference type="ARBA" id="ARBA00001946"/>
    </source>
</evidence>
<reference evidence="7" key="1">
    <citation type="journal article" date="2016" name="Mol. Biol. Evol.">
        <title>Comparative Genomics of Early-Diverging Mushroom-Forming Fungi Provides Insights into the Origins of Lignocellulose Decay Capabilities.</title>
        <authorList>
            <person name="Nagy L.G."/>
            <person name="Riley R."/>
            <person name="Tritt A."/>
            <person name="Adam C."/>
            <person name="Daum C."/>
            <person name="Floudas D."/>
            <person name="Sun H."/>
            <person name="Yadav J.S."/>
            <person name="Pangilinan J."/>
            <person name="Larsson K.H."/>
            <person name="Matsuura K."/>
            <person name="Barry K."/>
            <person name="Labutti K."/>
            <person name="Kuo R."/>
            <person name="Ohm R.A."/>
            <person name="Bhattacharya S.S."/>
            <person name="Shirouzu T."/>
            <person name="Yoshinaga Y."/>
            <person name="Martin F.M."/>
            <person name="Grigoriev I.V."/>
            <person name="Hibbett D.S."/>
        </authorList>
    </citation>
    <scope>NUCLEOTIDE SEQUENCE [LARGE SCALE GENOMIC DNA]</scope>
    <source>
        <strain evidence="7">CBS 109695</strain>
    </source>
</reference>
<proteinExistence type="inferred from homology"/>
<comment type="cofactor">
    <cofactor evidence="1 6">
        <name>Mg(2+)</name>
        <dbReference type="ChEBI" id="CHEBI:18420"/>
    </cofactor>
</comment>
<sequence>MITAGYVAPFPPLSTQPYPPARIHPRWKESYRLHDTWIMKHWPFQTETKRAKLPSTKLAGFIAWAAPYADFDRLVWASRLTGLLILEDDLVNNEDHSTERIAGFKHVAAGNGPLHPRDQAEIAHDLSLQAIKRTCHPRTFAQLTRLTREWWDSNACHHKPDSFADLDSYLAGRATETGIYMTNAAIRFAADINLTDEQLNHPLVQNAERIVAEHAVLANDLLAYLDDKMPSTDEENIFTVLSNQYQLTYDQIRITLENKMKERERDFVRAGILVYSDPSLGPNAEVRRWISCLPYGMGGYLAWSQETTRFNVGQLEPVAPLPYAVEVVPECYTREACTSVERSLHLHLLLLMLVELARHGLKHILL</sequence>
<dbReference type="GO" id="GO:0010333">
    <property type="term" value="F:terpene synthase activity"/>
    <property type="evidence" value="ECO:0007669"/>
    <property type="project" value="InterPro"/>
</dbReference>
<dbReference type="Gene3D" id="1.10.600.10">
    <property type="entry name" value="Farnesyl Diphosphate Synthase"/>
    <property type="match status" value="1"/>
</dbReference>
<dbReference type="Pfam" id="PF19086">
    <property type="entry name" value="Terpene_syn_C_2"/>
    <property type="match status" value="1"/>
</dbReference>
<dbReference type="OrthoDB" id="3349471at2759"/>
<dbReference type="AlphaFoldDB" id="A0A166FF50"/>
<dbReference type="GO" id="GO:0008299">
    <property type="term" value="P:isoprenoid biosynthetic process"/>
    <property type="evidence" value="ECO:0007669"/>
    <property type="project" value="UniProtKB-ARBA"/>
</dbReference>
<dbReference type="PANTHER" id="PTHR35201:SF4">
    <property type="entry name" value="BETA-PINACENE SYNTHASE-RELATED"/>
    <property type="match status" value="1"/>
</dbReference>
<dbReference type="EMBL" id="KV417590">
    <property type="protein sequence ID" value="KZP16739.1"/>
    <property type="molecule type" value="Genomic_DNA"/>
</dbReference>
<evidence type="ECO:0000256" key="3">
    <source>
        <dbReference type="ARBA" id="ARBA00022723"/>
    </source>
</evidence>
<name>A0A166FF50_9AGAM</name>
<gene>
    <name evidence="7" type="ORF">FIBSPDRAFT_1047368</name>
</gene>
<keyword evidence="5 6" id="KW-0456">Lyase</keyword>
<dbReference type="STRING" id="436010.A0A166FF50"/>
<evidence type="ECO:0000256" key="2">
    <source>
        <dbReference type="ARBA" id="ARBA00006333"/>
    </source>
</evidence>
<keyword evidence="4 6" id="KW-0460">Magnesium</keyword>
<dbReference type="GO" id="GO:0046872">
    <property type="term" value="F:metal ion binding"/>
    <property type="evidence" value="ECO:0007669"/>
    <property type="project" value="UniProtKB-KW"/>
</dbReference>